<proteinExistence type="inferred from homology"/>
<dbReference type="EMBL" id="BARV01038766">
    <property type="protein sequence ID" value="GAI50756.1"/>
    <property type="molecule type" value="Genomic_DNA"/>
</dbReference>
<evidence type="ECO:0000259" key="2">
    <source>
        <dbReference type="Pfam" id="PF02719"/>
    </source>
</evidence>
<dbReference type="InterPro" id="IPR051203">
    <property type="entry name" value="Polysaccharide_Synthase-Rel"/>
</dbReference>
<comment type="caution">
    <text evidence="3">The sequence shown here is derived from an EMBL/GenBank/DDBJ whole genome shotgun (WGS) entry which is preliminary data.</text>
</comment>
<accession>X1Q7K4</accession>
<name>X1Q7K4_9ZZZZ</name>
<protein>
    <recommendedName>
        <fullName evidence="2">Polysaccharide biosynthesis protein CapD-like domain-containing protein</fullName>
    </recommendedName>
</protein>
<dbReference type="SUPFAM" id="SSF51735">
    <property type="entry name" value="NAD(P)-binding Rossmann-fold domains"/>
    <property type="match status" value="1"/>
</dbReference>
<evidence type="ECO:0000313" key="3">
    <source>
        <dbReference type="EMBL" id="GAI50756.1"/>
    </source>
</evidence>
<feature type="non-terminal residue" evidence="3">
    <location>
        <position position="1"/>
    </location>
</feature>
<dbReference type="InterPro" id="IPR036291">
    <property type="entry name" value="NAD(P)-bd_dom_sf"/>
</dbReference>
<dbReference type="PANTHER" id="PTHR43318">
    <property type="entry name" value="UDP-N-ACETYLGLUCOSAMINE 4,6-DEHYDRATASE"/>
    <property type="match status" value="1"/>
</dbReference>
<dbReference type="PANTHER" id="PTHR43318:SF2">
    <property type="entry name" value="UDP-N-ACETYLGLUCOSAMINE 4,6-DEHYDRATASE (INVERTING)"/>
    <property type="match status" value="1"/>
</dbReference>
<dbReference type="InterPro" id="IPR003869">
    <property type="entry name" value="Polysac_CapD-like"/>
</dbReference>
<reference evidence="3" key="1">
    <citation type="journal article" date="2014" name="Front. Microbiol.">
        <title>High frequency of phylogenetically diverse reductive dehalogenase-homologous genes in deep subseafloor sedimentary metagenomes.</title>
        <authorList>
            <person name="Kawai M."/>
            <person name="Futagami T."/>
            <person name="Toyoda A."/>
            <person name="Takaki Y."/>
            <person name="Nishi S."/>
            <person name="Hori S."/>
            <person name="Arai W."/>
            <person name="Tsubouchi T."/>
            <person name="Morono Y."/>
            <person name="Uchiyama I."/>
            <person name="Ito T."/>
            <person name="Fujiyama A."/>
            <person name="Inagaki F."/>
            <person name="Takami H."/>
        </authorList>
    </citation>
    <scope>NUCLEOTIDE SEQUENCE</scope>
    <source>
        <strain evidence="3">Expedition CK06-06</strain>
    </source>
</reference>
<organism evidence="3">
    <name type="scientific">marine sediment metagenome</name>
    <dbReference type="NCBI Taxonomy" id="412755"/>
    <lineage>
        <taxon>unclassified sequences</taxon>
        <taxon>metagenomes</taxon>
        <taxon>ecological metagenomes</taxon>
    </lineage>
</organism>
<dbReference type="AlphaFoldDB" id="X1Q7K4"/>
<evidence type="ECO:0000256" key="1">
    <source>
        <dbReference type="ARBA" id="ARBA00007430"/>
    </source>
</evidence>
<comment type="similarity">
    <text evidence="1">Belongs to the polysaccharide synthase family.</text>
</comment>
<dbReference type="Pfam" id="PF02719">
    <property type="entry name" value="Polysacc_synt_2"/>
    <property type="match status" value="1"/>
</dbReference>
<gene>
    <name evidence="3" type="ORF">S06H3_59620</name>
</gene>
<dbReference type="Gene3D" id="3.40.50.720">
    <property type="entry name" value="NAD(P)-binding Rossmann-like Domain"/>
    <property type="match status" value="1"/>
</dbReference>
<feature type="domain" description="Polysaccharide biosynthesis protein CapD-like" evidence="2">
    <location>
        <begin position="12"/>
        <end position="131"/>
    </location>
</feature>
<sequence>TKAIQEKIVIAEGYNCVRYGNVFGSRGSIVPLFYEQAKVGGPLTVTDPEMTRFILTTDQAIELIMLALNSPMEGKVFVRKSPSARIGDIAESFGVEVKIIGRMIGEKIHEMLIAQEETARSEDKGNYFIITQKIDGLKESEPYTSDIERRLTKEEIKELVEEYKQKHNLD</sequence>